<feature type="compositionally biased region" description="Low complexity" evidence="1">
    <location>
        <begin position="64"/>
        <end position="81"/>
    </location>
</feature>
<evidence type="ECO:0000256" key="1">
    <source>
        <dbReference type="SAM" id="MobiDB-lite"/>
    </source>
</evidence>
<comment type="caution">
    <text evidence="3">The sequence shown here is derived from an EMBL/GenBank/DDBJ whole genome shotgun (WGS) entry which is preliminary data.</text>
</comment>
<feature type="compositionally biased region" description="Polar residues" evidence="1">
    <location>
        <begin position="113"/>
        <end position="125"/>
    </location>
</feature>
<keyword evidence="4" id="KW-1185">Reference proteome</keyword>
<evidence type="ECO:0000256" key="2">
    <source>
        <dbReference type="SAM" id="SignalP"/>
    </source>
</evidence>
<reference evidence="3 4" key="1">
    <citation type="submission" date="2024-06" db="EMBL/GenBank/DDBJ databases">
        <title>Brevundimonas sp. C11.</title>
        <authorList>
            <person name="Maltman C."/>
        </authorList>
    </citation>
    <scope>NUCLEOTIDE SEQUENCE [LARGE SCALE GENOMIC DNA]</scope>
    <source>
        <strain evidence="3 4">C11</strain>
    </source>
</reference>
<dbReference type="Proteomes" id="UP001445732">
    <property type="component" value="Unassembled WGS sequence"/>
</dbReference>
<feature type="signal peptide" evidence="2">
    <location>
        <begin position="1"/>
        <end position="23"/>
    </location>
</feature>
<name>A0ABV1NKX6_9CAUL</name>
<evidence type="ECO:0000313" key="4">
    <source>
        <dbReference type="Proteomes" id="UP001445732"/>
    </source>
</evidence>
<feature type="chain" id="PRO_5046632069" evidence="2">
    <location>
        <begin position="24"/>
        <end position="166"/>
    </location>
</feature>
<dbReference type="EMBL" id="JBEGDD010000003">
    <property type="protein sequence ID" value="MEQ7154517.1"/>
    <property type="molecule type" value="Genomic_DNA"/>
</dbReference>
<feature type="compositionally biased region" description="Polar residues" evidence="1">
    <location>
        <begin position="82"/>
        <end position="96"/>
    </location>
</feature>
<protein>
    <submittedName>
        <fullName evidence="3">Uncharacterized protein</fullName>
    </submittedName>
</protein>
<keyword evidence="2" id="KW-0732">Signal</keyword>
<sequence length="166" mass="15900">MKYAATLAAATAMLAFTAVEASAQSRGVVRAQGQNGAVAAGAGPNGAFVRGRGAVQNSDGSVTAGSAGAVRGPAGARAARGSTTTVNPDGSATRQSRLGAAGANGAVSSSGSTTRNADGTYTGARSTQAVGVQGGTYQGSTTYDPVTGLTRSTTCTNPAGVVVPCN</sequence>
<organism evidence="3 4">
    <name type="scientific">Brevundimonas aurifodinae</name>
    <dbReference type="NCBI Taxonomy" id="1508312"/>
    <lineage>
        <taxon>Bacteria</taxon>
        <taxon>Pseudomonadati</taxon>
        <taxon>Pseudomonadota</taxon>
        <taxon>Alphaproteobacteria</taxon>
        <taxon>Caulobacterales</taxon>
        <taxon>Caulobacteraceae</taxon>
        <taxon>Brevundimonas</taxon>
    </lineage>
</organism>
<evidence type="ECO:0000313" key="3">
    <source>
        <dbReference type="EMBL" id="MEQ7154517.1"/>
    </source>
</evidence>
<dbReference type="RefSeq" id="WP_349683684.1">
    <property type="nucleotide sequence ID" value="NZ_JBEGDD010000003.1"/>
</dbReference>
<feature type="compositionally biased region" description="Low complexity" evidence="1">
    <location>
        <begin position="99"/>
        <end position="112"/>
    </location>
</feature>
<feature type="region of interest" description="Disordered" evidence="1">
    <location>
        <begin position="52"/>
        <end position="125"/>
    </location>
</feature>
<gene>
    <name evidence="3" type="ORF">ABN401_04755</name>
</gene>
<proteinExistence type="predicted"/>
<accession>A0ABV1NKX6</accession>